<evidence type="ECO:0000256" key="4">
    <source>
        <dbReference type="ARBA" id="ARBA00023125"/>
    </source>
</evidence>
<protein>
    <recommendedName>
        <fullName evidence="8">OmpR/PhoB-type domain-containing protein</fullName>
    </recommendedName>
</protein>
<dbReference type="SMART" id="SM00382">
    <property type="entry name" value="AAA"/>
    <property type="match status" value="1"/>
</dbReference>
<dbReference type="PRINTS" id="PR00364">
    <property type="entry name" value="DISEASERSIST"/>
</dbReference>
<dbReference type="Pfam" id="PF00486">
    <property type="entry name" value="Trans_reg_C"/>
    <property type="match status" value="1"/>
</dbReference>
<evidence type="ECO:0000259" key="8">
    <source>
        <dbReference type="PROSITE" id="PS51755"/>
    </source>
</evidence>
<keyword evidence="3" id="KW-0805">Transcription regulation</keyword>
<dbReference type="InterPro" id="IPR011990">
    <property type="entry name" value="TPR-like_helical_dom_sf"/>
</dbReference>
<dbReference type="PANTHER" id="PTHR35807:SF1">
    <property type="entry name" value="TRANSCRIPTIONAL REGULATOR REDD"/>
    <property type="match status" value="1"/>
</dbReference>
<evidence type="ECO:0000313" key="9">
    <source>
        <dbReference type="EMBL" id="GAA2425429.1"/>
    </source>
</evidence>
<dbReference type="InterPro" id="IPR001867">
    <property type="entry name" value="OmpR/PhoB-type_DNA-bd"/>
</dbReference>
<dbReference type="InterPro" id="IPR003593">
    <property type="entry name" value="AAA+_ATPase"/>
</dbReference>
<dbReference type="SUPFAM" id="SSF52540">
    <property type="entry name" value="P-loop containing nucleoside triphosphate hydrolases"/>
    <property type="match status" value="1"/>
</dbReference>
<dbReference type="InterPro" id="IPR002182">
    <property type="entry name" value="NB-ARC"/>
</dbReference>
<evidence type="ECO:0000256" key="3">
    <source>
        <dbReference type="ARBA" id="ARBA00023015"/>
    </source>
</evidence>
<dbReference type="PROSITE" id="PS51755">
    <property type="entry name" value="OMPR_PHOB"/>
    <property type="match status" value="1"/>
</dbReference>
<dbReference type="Gene3D" id="3.40.50.300">
    <property type="entry name" value="P-loop containing nucleotide triphosphate hydrolases"/>
    <property type="match status" value="1"/>
</dbReference>
<dbReference type="Gene3D" id="1.25.40.10">
    <property type="entry name" value="Tetratricopeptide repeat domain"/>
    <property type="match status" value="1"/>
</dbReference>
<dbReference type="InterPro" id="IPR005158">
    <property type="entry name" value="BTAD"/>
</dbReference>
<dbReference type="SMART" id="SM01043">
    <property type="entry name" value="BTAD"/>
    <property type="match status" value="1"/>
</dbReference>
<evidence type="ECO:0000256" key="2">
    <source>
        <dbReference type="ARBA" id="ARBA00023012"/>
    </source>
</evidence>
<keyword evidence="4 6" id="KW-0238">DNA-binding</keyword>
<evidence type="ECO:0000256" key="1">
    <source>
        <dbReference type="ARBA" id="ARBA00005820"/>
    </source>
</evidence>
<feature type="region of interest" description="Disordered" evidence="7">
    <location>
        <begin position="278"/>
        <end position="301"/>
    </location>
</feature>
<gene>
    <name evidence="9" type="ORF">GCM10010405_04940</name>
</gene>
<keyword evidence="10" id="KW-1185">Reference proteome</keyword>
<proteinExistence type="inferred from homology"/>
<evidence type="ECO:0000256" key="5">
    <source>
        <dbReference type="ARBA" id="ARBA00023163"/>
    </source>
</evidence>
<dbReference type="EMBL" id="BAAASZ010000005">
    <property type="protein sequence ID" value="GAA2425429.1"/>
    <property type="molecule type" value="Genomic_DNA"/>
</dbReference>
<comment type="caution">
    <text evidence="9">The sequence shown here is derived from an EMBL/GenBank/DDBJ whole genome shotgun (WGS) entry which is preliminary data.</text>
</comment>
<evidence type="ECO:0000313" key="10">
    <source>
        <dbReference type="Proteomes" id="UP001501638"/>
    </source>
</evidence>
<dbReference type="Pfam" id="PF00931">
    <property type="entry name" value="NB-ARC"/>
    <property type="match status" value="1"/>
</dbReference>
<feature type="compositionally biased region" description="Pro residues" evidence="7">
    <location>
        <begin position="285"/>
        <end position="301"/>
    </location>
</feature>
<keyword evidence="2" id="KW-0902">Two-component regulatory system</keyword>
<dbReference type="InterPro" id="IPR016032">
    <property type="entry name" value="Sig_transdc_resp-reg_C-effctor"/>
</dbReference>
<reference evidence="9 10" key="1">
    <citation type="journal article" date="2019" name="Int. J. Syst. Evol. Microbiol.">
        <title>The Global Catalogue of Microorganisms (GCM) 10K type strain sequencing project: providing services to taxonomists for standard genome sequencing and annotation.</title>
        <authorList>
            <consortium name="The Broad Institute Genomics Platform"/>
            <consortium name="The Broad Institute Genome Sequencing Center for Infectious Disease"/>
            <person name="Wu L."/>
            <person name="Ma J."/>
        </authorList>
    </citation>
    <scope>NUCLEOTIDE SEQUENCE [LARGE SCALE GENOMIC DNA]</scope>
    <source>
        <strain evidence="9 10">JCM 6305</strain>
    </source>
</reference>
<feature type="domain" description="OmpR/PhoB-type" evidence="8">
    <location>
        <begin position="22"/>
        <end position="126"/>
    </location>
</feature>
<feature type="region of interest" description="Disordered" evidence="7">
    <location>
        <begin position="1"/>
        <end position="26"/>
    </location>
</feature>
<organism evidence="9 10">
    <name type="scientific">Streptomyces macrosporus</name>
    <dbReference type="NCBI Taxonomy" id="44032"/>
    <lineage>
        <taxon>Bacteria</taxon>
        <taxon>Bacillati</taxon>
        <taxon>Actinomycetota</taxon>
        <taxon>Actinomycetes</taxon>
        <taxon>Kitasatosporales</taxon>
        <taxon>Streptomycetaceae</taxon>
        <taxon>Streptomyces</taxon>
    </lineage>
</organism>
<comment type="similarity">
    <text evidence="1">Belongs to the AfsR/DnrI/RedD regulatory family.</text>
</comment>
<dbReference type="SUPFAM" id="SSF48452">
    <property type="entry name" value="TPR-like"/>
    <property type="match status" value="1"/>
</dbReference>
<feature type="DNA-binding region" description="OmpR/PhoB-type" evidence="6">
    <location>
        <begin position="22"/>
        <end position="126"/>
    </location>
</feature>
<dbReference type="Proteomes" id="UP001501638">
    <property type="component" value="Unassembled WGS sequence"/>
</dbReference>
<dbReference type="Gene3D" id="1.10.10.10">
    <property type="entry name" value="Winged helix-like DNA-binding domain superfamily/Winged helix DNA-binding domain"/>
    <property type="match status" value="1"/>
</dbReference>
<dbReference type="SUPFAM" id="SSF46894">
    <property type="entry name" value="C-terminal effector domain of the bipartite response regulators"/>
    <property type="match status" value="1"/>
</dbReference>
<dbReference type="PANTHER" id="PTHR35807">
    <property type="entry name" value="TRANSCRIPTIONAL REGULATOR REDD-RELATED"/>
    <property type="match status" value="1"/>
</dbReference>
<dbReference type="Pfam" id="PF03704">
    <property type="entry name" value="BTAD"/>
    <property type="match status" value="1"/>
</dbReference>
<evidence type="ECO:0000256" key="6">
    <source>
        <dbReference type="PROSITE-ProRule" id="PRU01091"/>
    </source>
</evidence>
<accession>A0ABN3J9W3</accession>
<keyword evidence="5" id="KW-0804">Transcription</keyword>
<evidence type="ECO:0000256" key="7">
    <source>
        <dbReference type="SAM" id="MobiDB-lite"/>
    </source>
</evidence>
<dbReference type="InterPro" id="IPR027417">
    <property type="entry name" value="P-loop_NTPase"/>
</dbReference>
<dbReference type="InterPro" id="IPR051677">
    <property type="entry name" value="AfsR-DnrI-RedD_regulator"/>
</dbReference>
<name>A0ABN3J9W3_9ACTN</name>
<dbReference type="SMART" id="SM00862">
    <property type="entry name" value="Trans_reg_C"/>
    <property type="match status" value="1"/>
</dbReference>
<sequence length="636" mass="69055">MEVLGLAEHPDLVSDPMPSQSESQAEDEPLVLRVLGGLSAFRGPVRVPLGTPKQQALLGLLALRANEVTERDEIVDFLWGDDIPDSFDQLVHTYVYRIRLILKAHDSAKDGGMALLRRATGYELQINDDQLDLLEFRRLGERAQQAQNANQAATEFSLLGDMLSLWRGNVLEGTSPSLCSHPVAINSSAQRIGSALRFAELGISLEEYGEVIEKIGPVALGSPLHEGLHASLITALAGAGQRAEALELFTTIDMRLRRQSGIGAGARLREAQASILRADGDPGVTAPPAPAATPADTPRPPYTAGAFVDRPELHRTVQHLSRGGGAGGREAPLVVALYGPAGAGKSATATRAVSFLRPHFRNGVFRAEMASGSPEEIHVLLDSFFRTMGVPAHAVPVDARERVEMYQTLLRERRVLVVLDNVTEGQSIRPLLPSGTTSALLVTSRTPLSALGDGVRHIRIPALRRRQSLELLANLIGEARVVQEREAANRLASLCGDLPLAVRIAGLRLAARPRWELAGFAEHLSNEERRLPELAIGDVRVRDRLDSVLLSLTPRLRQALQVLAEETAPFTLSRAACRLRCPAREAEDLLETLVNEQVLERPSRPGGEYSFLPLTRVHLRALRPAHAALAANRMPC</sequence>
<dbReference type="InterPro" id="IPR036388">
    <property type="entry name" value="WH-like_DNA-bd_sf"/>
</dbReference>